<dbReference type="EMBL" id="CP034413">
    <property type="protein sequence ID" value="QCI60798.1"/>
    <property type="molecule type" value="Genomic_DNA"/>
</dbReference>
<feature type="domain" description="3-hydroxyacyl-CoA dehydrogenase NAD binding" evidence="6">
    <location>
        <begin position="4"/>
        <end position="180"/>
    </location>
</feature>
<dbReference type="GO" id="GO:0016616">
    <property type="term" value="F:oxidoreductase activity, acting on the CH-OH group of donors, NAD or NADP as acceptor"/>
    <property type="evidence" value="ECO:0007669"/>
    <property type="project" value="InterPro"/>
</dbReference>
<dbReference type="KEGG" id="obj:EIO64_17595"/>
<dbReference type="InterPro" id="IPR036291">
    <property type="entry name" value="NAD(P)-bd_dom_sf"/>
</dbReference>
<dbReference type="GO" id="GO:0070403">
    <property type="term" value="F:NAD+ binding"/>
    <property type="evidence" value="ECO:0007669"/>
    <property type="project" value="InterPro"/>
</dbReference>
<dbReference type="PIRSF" id="PIRSF000105">
    <property type="entry name" value="HCDH"/>
    <property type="match status" value="1"/>
</dbReference>
<dbReference type="InterPro" id="IPR006180">
    <property type="entry name" value="3-OHacyl-CoA_DH_CS"/>
</dbReference>
<dbReference type="InterPro" id="IPR008927">
    <property type="entry name" value="6-PGluconate_DH-like_C_sf"/>
</dbReference>
<name>A0A4D7ATL3_9FIRM</name>
<keyword evidence="8" id="KW-1185">Reference proteome</keyword>
<evidence type="ECO:0000313" key="7">
    <source>
        <dbReference type="EMBL" id="QCI60798.1"/>
    </source>
</evidence>
<dbReference type="PANTHER" id="PTHR48075">
    <property type="entry name" value="3-HYDROXYACYL-COA DEHYDROGENASE FAMILY PROTEIN"/>
    <property type="match status" value="1"/>
</dbReference>
<dbReference type="Proteomes" id="UP000298642">
    <property type="component" value="Chromosome"/>
</dbReference>
<comment type="pathway">
    <text evidence="1">Lipid metabolism; butanoate metabolism.</text>
</comment>
<dbReference type="InterPro" id="IPR006108">
    <property type="entry name" value="3HC_DH_C"/>
</dbReference>
<dbReference type="RefSeq" id="WP_021748823.1">
    <property type="nucleotide sequence ID" value="NZ_CAUWCU010000004.1"/>
</dbReference>
<dbReference type="Gene3D" id="1.10.1040.10">
    <property type="entry name" value="N-(1-d-carboxylethyl)-l-norvaline Dehydrogenase, domain 2"/>
    <property type="match status" value="1"/>
</dbReference>
<dbReference type="SUPFAM" id="SSF51735">
    <property type="entry name" value="NAD(P)-binding Rossmann-fold domains"/>
    <property type="match status" value="1"/>
</dbReference>
<dbReference type="InterPro" id="IPR013328">
    <property type="entry name" value="6PGD_dom2"/>
</dbReference>
<evidence type="ECO:0000259" key="6">
    <source>
        <dbReference type="Pfam" id="PF02737"/>
    </source>
</evidence>
<gene>
    <name evidence="7" type="ORF">EIO64_17595</name>
</gene>
<sequence length="312" mass="34191">MERIAVYGAGTIGSCQATLIIGNGLPCTVIGHSERGLERCRKSIEQNWDDLIAEGLATEGNKQAAMALVTITNDPAALQEHTFVFEAVAEGTEEKRAVYETIEQNAAPNVVIASCTSSIDAEILAGLVSHPERLLIAHPFQPVHMLPLVEVVRHEKTAEDTVTRTLALLETLHRQVVVLNRSVPGFLVNRFAQALFRESIYLIEQGVTTAADIDRAVKYAVGMRYASIGLLEYFDAVGYELESAIAKNVYPDLCGTRELQQLVLDGLATGKTGQAAGQGLYDWSQKDADDFRRRKQSPYFAGVKEWAMPDVK</sequence>
<dbReference type="Gene3D" id="3.40.50.720">
    <property type="entry name" value="NAD(P)-binding Rossmann-like Domain"/>
    <property type="match status" value="1"/>
</dbReference>
<evidence type="ECO:0000256" key="1">
    <source>
        <dbReference type="ARBA" id="ARBA00005086"/>
    </source>
</evidence>
<evidence type="ECO:0000313" key="8">
    <source>
        <dbReference type="Proteomes" id="UP000298642"/>
    </source>
</evidence>
<keyword evidence="3" id="KW-0560">Oxidoreductase</keyword>
<evidence type="ECO:0000256" key="3">
    <source>
        <dbReference type="ARBA" id="ARBA00023002"/>
    </source>
</evidence>
<dbReference type="PROSITE" id="PS51257">
    <property type="entry name" value="PROKAR_LIPOPROTEIN"/>
    <property type="match status" value="1"/>
</dbReference>
<dbReference type="GO" id="GO:0019605">
    <property type="term" value="P:butyrate metabolic process"/>
    <property type="evidence" value="ECO:0007669"/>
    <property type="project" value="UniProtKB-UniPathway"/>
</dbReference>
<organism evidence="7 8">
    <name type="scientific">Dysosmobacter welbionis</name>
    <dbReference type="NCBI Taxonomy" id="2093857"/>
    <lineage>
        <taxon>Bacteria</taxon>
        <taxon>Bacillati</taxon>
        <taxon>Bacillota</taxon>
        <taxon>Clostridia</taxon>
        <taxon>Eubacteriales</taxon>
        <taxon>Oscillospiraceae</taxon>
        <taxon>Dysosmobacter</taxon>
    </lineage>
</organism>
<dbReference type="SUPFAM" id="SSF48179">
    <property type="entry name" value="6-phosphogluconate dehydrogenase C-terminal domain-like"/>
    <property type="match status" value="1"/>
</dbReference>
<feature type="domain" description="3-hydroxyacyl-CoA dehydrogenase C-terminal" evidence="5">
    <location>
        <begin position="185"/>
        <end position="283"/>
    </location>
</feature>
<accession>A0A4D7ATL3</accession>
<dbReference type="AlphaFoldDB" id="A0A4D7ATL3"/>
<proteinExistence type="inferred from homology"/>
<evidence type="ECO:0000256" key="2">
    <source>
        <dbReference type="ARBA" id="ARBA00009463"/>
    </source>
</evidence>
<dbReference type="Pfam" id="PF02737">
    <property type="entry name" value="3HCDH_N"/>
    <property type="match status" value="1"/>
</dbReference>
<dbReference type="PROSITE" id="PS00067">
    <property type="entry name" value="3HCDH"/>
    <property type="match status" value="1"/>
</dbReference>
<dbReference type="GeneID" id="89520979"/>
<dbReference type="PANTHER" id="PTHR48075:SF5">
    <property type="entry name" value="3-HYDROXYBUTYRYL-COA DEHYDROGENASE"/>
    <property type="match status" value="1"/>
</dbReference>
<dbReference type="UniPathway" id="UPA00863"/>
<dbReference type="InterPro" id="IPR022694">
    <property type="entry name" value="3-OHacyl-CoA_DH"/>
</dbReference>
<dbReference type="Pfam" id="PF00725">
    <property type="entry name" value="3HCDH"/>
    <property type="match status" value="1"/>
</dbReference>
<comment type="similarity">
    <text evidence="2">Belongs to the 3-hydroxyacyl-CoA dehydrogenase family.</text>
</comment>
<evidence type="ECO:0000256" key="4">
    <source>
        <dbReference type="PIRSR" id="PIRSR000105-1"/>
    </source>
</evidence>
<protein>
    <submittedName>
        <fullName evidence="7">3-hydroxyacyl-CoA dehydrogenase family protein</fullName>
    </submittedName>
</protein>
<evidence type="ECO:0000259" key="5">
    <source>
        <dbReference type="Pfam" id="PF00725"/>
    </source>
</evidence>
<dbReference type="InterPro" id="IPR006176">
    <property type="entry name" value="3-OHacyl-CoA_DH_NAD-bd"/>
</dbReference>
<reference evidence="8" key="1">
    <citation type="submission" date="2018-12" db="EMBL/GenBank/DDBJ databases">
        <title>Dusodibacter welbiota gen. nov., sp. nov., isolated from human faeces and emended description of the Oscillibacter genus.</title>
        <authorList>
            <person name="Le Roy T."/>
            <person name="Van der Smissen P."/>
            <person name="Delzenne N."/>
            <person name="Muccioli G."/>
            <person name="Collet J.F."/>
            <person name="Cani P.D."/>
        </authorList>
    </citation>
    <scope>NUCLEOTIDE SEQUENCE [LARGE SCALE GENOMIC DNA]</scope>
    <source>
        <strain evidence="8">J115</strain>
    </source>
</reference>
<feature type="site" description="Important for catalytic activity" evidence="4">
    <location>
        <position position="138"/>
    </location>
</feature>